<evidence type="ECO:0000256" key="3">
    <source>
        <dbReference type="ARBA" id="ARBA00022989"/>
    </source>
</evidence>
<evidence type="ECO:0000313" key="9">
    <source>
        <dbReference type="Proteomes" id="UP000005220"/>
    </source>
</evidence>
<name>H2AUS2_KAZAF</name>
<feature type="transmembrane region" description="Helical" evidence="5">
    <location>
        <begin position="363"/>
        <end position="380"/>
    </location>
</feature>
<evidence type="ECO:0008006" key="10">
    <source>
        <dbReference type="Google" id="ProtNLM"/>
    </source>
</evidence>
<gene>
    <name evidence="8" type="primary">KAFR0D04750</name>
    <name evidence="8" type="ORF">KAFR_0D04750</name>
</gene>
<comment type="subcellular location">
    <subcellularLocation>
        <location evidence="1">Membrane</location>
        <topology evidence="1">Multi-pass membrane protein</topology>
    </subcellularLocation>
</comment>
<keyword evidence="9" id="KW-1185">Reference proteome</keyword>
<evidence type="ECO:0000256" key="4">
    <source>
        <dbReference type="ARBA" id="ARBA00023136"/>
    </source>
</evidence>
<keyword evidence="2 5" id="KW-0812">Transmembrane</keyword>
<sequence>MEQLVTLFILVFSAYFVFRGSYNFVWFKVNVLFDNISLHCDEDFDSLSTNLKGKLNEYKDTFIQKFYSEYSISSKKMVESIRILFSIAAVSYVITMEIVLRQIRIASSETKFDFITNWIWPFTSMMLSLILILIQPFFIFISLLNKFYNDTFDMDRLVMVTSAILFVCITTLALVNLGPFQYTSNILTRLSIGGVTIMAMLSGIACASTLYYTYLFIKNRSKRKYLPISSTAADSIQNRKLLLWSNRSRFHEKLDYYQNQVRENIATLESLDKENDESYKFKNDHLLEKISIYQVEISHLQDAINEPSHVTYIKRCFEFMFLIYCAHKVIFTFTRKIPLILIHLINHPKDYEFQYFDNLSDPLAVTFANILDFFLFHFNYQHDLDSLTNQISLLLSASLFIMSLSTVNTTISFILALLPAKFQLLAVFAMQSTENVNELPLYKSQVTTRKGPSIIKNLLVSELTGVYVVATILMIRSNLPFEVASSLKYSLGDKFTIPSIVIDCWFDQIYGIFCILTIAFIKLAERTLLLRSKPTKLSTRMSPN</sequence>
<evidence type="ECO:0000256" key="1">
    <source>
        <dbReference type="ARBA" id="ARBA00004141"/>
    </source>
</evidence>
<evidence type="ECO:0000313" key="8">
    <source>
        <dbReference type="EMBL" id="CCF58122.1"/>
    </source>
</evidence>
<dbReference type="InterPro" id="IPR025969">
    <property type="entry name" value="ABA_GPCR_dom"/>
</dbReference>
<accession>H2AUS2</accession>
<feature type="transmembrane region" description="Helical" evidence="5">
    <location>
        <begin position="83"/>
        <end position="103"/>
    </location>
</feature>
<dbReference type="Proteomes" id="UP000005220">
    <property type="component" value="Chromosome 4"/>
</dbReference>
<organism evidence="8 9">
    <name type="scientific">Kazachstania africana (strain ATCC 22294 / BCRC 22015 / CBS 2517 / CECT 1963 / NBRC 1671 / NRRL Y-8276)</name>
    <name type="common">Yeast</name>
    <name type="synonym">Kluyveromyces africanus</name>
    <dbReference type="NCBI Taxonomy" id="1071382"/>
    <lineage>
        <taxon>Eukaryota</taxon>
        <taxon>Fungi</taxon>
        <taxon>Dikarya</taxon>
        <taxon>Ascomycota</taxon>
        <taxon>Saccharomycotina</taxon>
        <taxon>Saccharomycetes</taxon>
        <taxon>Saccharomycetales</taxon>
        <taxon>Saccharomycetaceae</taxon>
        <taxon>Kazachstania</taxon>
    </lineage>
</organism>
<evidence type="ECO:0000259" key="6">
    <source>
        <dbReference type="Pfam" id="PF12430"/>
    </source>
</evidence>
<protein>
    <recommendedName>
        <fullName evidence="10">Abscisic acid G-protein coupled receptor-like domain-containing protein</fullName>
    </recommendedName>
</protein>
<dbReference type="InterPro" id="IPR015672">
    <property type="entry name" value="GPHR/GTG"/>
</dbReference>
<reference evidence="8 9" key="1">
    <citation type="journal article" date="2011" name="Proc. Natl. Acad. Sci. U.S.A.">
        <title>Evolutionary erosion of yeast sex chromosomes by mating-type switching accidents.</title>
        <authorList>
            <person name="Gordon J.L."/>
            <person name="Armisen D."/>
            <person name="Proux-Wera E."/>
            <person name="Oheigeartaigh S.S."/>
            <person name="Byrne K.P."/>
            <person name="Wolfe K.H."/>
        </authorList>
    </citation>
    <scope>NUCLEOTIDE SEQUENCE [LARGE SCALE GENOMIC DNA]</scope>
    <source>
        <strain evidence="9">ATCC 22294 / BCRC 22015 / CBS 2517 / CECT 1963 / NBRC 1671 / NRRL Y-8276</strain>
    </source>
</reference>
<feature type="transmembrane region" description="Helical" evidence="5">
    <location>
        <begin position="157"/>
        <end position="178"/>
    </location>
</feature>
<dbReference type="Pfam" id="PF12430">
    <property type="entry name" value="ABA_GPCR"/>
    <property type="match status" value="1"/>
</dbReference>
<evidence type="ECO:0000259" key="7">
    <source>
        <dbReference type="Pfam" id="PF12537"/>
    </source>
</evidence>
<evidence type="ECO:0000256" key="5">
    <source>
        <dbReference type="SAM" id="Phobius"/>
    </source>
</evidence>
<dbReference type="RefSeq" id="XP_003957257.1">
    <property type="nucleotide sequence ID" value="XM_003957208.1"/>
</dbReference>
<dbReference type="AlphaFoldDB" id="H2AUS2"/>
<dbReference type="InterPro" id="IPR022535">
    <property type="entry name" value="Golgi_pH-regulator_cons_dom"/>
</dbReference>
<dbReference type="GeneID" id="13882525"/>
<dbReference type="eggNOG" id="KOG2417">
    <property type="taxonomic scope" value="Eukaryota"/>
</dbReference>
<feature type="transmembrane region" description="Helical" evidence="5">
    <location>
        <begin position="6"/>
        <end position="27"/>
    </location>
</feature>
<dbReference type="GO" id="GO:0016020">
    <property type="term" value="C:membrane"/>
    <property type="evidence" value="ECO:0007669"/>
    <property type="project" value="UniProtKB-SubCell"/>
</dbReference>
<feature type="domain" description="Abscisic acid G-protein coupled receptor-like" evidence="6">
    <location>
        <begin position="307"/>
        <end position="526"/>
    </location>
</feature>
<feature type="transmembrane region" description="Helical" evidence="5">
    <location>
        <begin position="392"/>
        <end position="418"/>
    </location>
</feature>
<dbReference type="OrthoDB" id="264392at2759"/>
<keyword evidence="4 5" id="KW-0472">Membrane</keyword>
<dbReference type="EMBL" id="HE650824">
    <property type="protein sequence ID" value="CCF58122.1"/>
    <property type="molecule type" value="Genomic_DNA"/>
</dbReference>
<dbReference type="KEGG" id="kaf:KAFR_0D04750"/>
<dbReference type="InParanoid" id="H2AUS2"/>
<feature type="transmembrane region" description="Helical" evidence="5">
    <location>
        <begin position="495"/>
        <end position="521"/>
    </location>
</feature>
<dbReference type="PANTHER" id="PTHR15948:SF0">
    <property type="entry name" value="GOLGI PH REGULATOR A-RELATED"/>
    <property type="match status" value="1"/>
</dbReference>
<dbReference type="FunCoup" id="H2AUS2">
    <property type="interactions" value="180"/>
</dbReference>
<dbReference type="HOGENOM" id="CLU_498921_0_0_1"/>
<proteinExistence type="predicted"/>
<feature type="transmembrane region" description="Helical" evidence="5">
    <location>
        <begin position="118"/>
        <end position="145"/>
    </location>
</feature>
<dbReference type="STRING" id="1071382.H2AUS2"/>
<feature type="transmembrane region" description="Helical" evidence="5">
    <location>
        <begin position="190"/>
        <end position="217"/>
    </location>
</feature>
<keyword evidence="3 5" id="KW-1133">Transmembrane helix</keyword>
<dbReference type="PANTHER" id="PTHR15948">
    <property type="entry name" value="G-PROTEIN COUPLED RECEPTOR 89-RELATED"/>
    <property type="match status" value="1"/>
</dbReference>
<evidence type="ECO:0000256" key="2">
    <source>
        <dbReference type="ARBA" id="ARBA00022692"/>
    </source>
</evidence>
<feature type="domain" description="Golgi pH regulator conserved" evidence="7">
    <location>
        <begin position="180"/>
        <end position="254"/>
    </location>
</feature>
<dbReference type="Pfam" id="PF12537">
    <property type="entry name" value="GPHR_N"/>
    <property type="match status" value="1"/>
</dbReference>